<dbReference type="Pfam" id="PF06224">
    <property type="entry name" value="AlkZ-like"/>
    <property type="match status" value="1"/>
</dbReference>
<dbReference type="InterPro" id="IPR009351">
    <property type="entry name" value="AlkZ-like"/>
</dbReference>
<proteinExistence type="predicted"/>
<name>A0A9D1KLZ5_9ACTN</name>
<organism evidence="1 2">
    <name type="scientific">Candidatus Avipropionibacterium avicola</name>
    <dbReference type="NCBI Taxonomy" id="2840701"/>
    <lineage>
        <taxon>Bacteria</taxon>
        <taxon>Bacillati</taxon>
        <taxon>Actinomycetota</taxon>
        <taxon>Actinomycetes</taxon>
        <taxon>Propionibacteriales</taxon>
        <taxon>Propionibacteriaceae</taxon>
        <taxon>Propionibacteriaceae incertae sedis</taxon>
        <taxon>Candidatus Avipropionibacterium</taxon>
    </lineage>
</organism>
<reference evidence="1" key="2">
    <citation type="journal article" date="2021" name="PeerJ">
        <title>Extensive microbial diversity within the chicken gut microbiome revealed by metagenomics and culture.</title>
        <authorList>
            <person name="Gilroy R."/>
            <person name="Ravi A."/>
            <person name="Getino M."/>
            <person name="Pursley I."/>
            <person name="Horton D.L."/>
            <person name="Alikhan N.F."/>
            <person name="Baker D."/>
            <person name="Gharbi K."/>
            <person name="Hall N."/>
            <person name="Watson M."/>
            <person name="Adriaenssens E.M."/>
            <person name="Foster-Nyarko E."/>
            <person name="Jarju S."/>
            <person name="Secka A."/>
            <person name="Antonio M."/>
            <person name="Oren A."/>
            <person name="Chaudhuri R.R."/>
            <person name="La Ragione R."/>
            <person name="Hildebrand F."/>
            <person name="Pallen M.J."/>
        </authorList>
    </citation>
    <scope>NUCLEOTIDE SEQUENCE</scope>
    <source>
        <strain evidence="1">ChiGjej1B1-24693</strain>
    </source>
</reference>
<reference evidence="1" key="1">
    <citation type="submission" date="2020-10" db="EMBL/GenBank/DDBJ databases">
        <authorList>
            <person name="Gilroy R."/>
        </authorList>
    </citation>
    <scope>NUCLEOTIDE SEQUENCE</scope>
    <source>
        <strain evidence="1">ChiGjej1B1-24693</strain>
    </source>
</reference>
<gene>
    <name evidence="1" type="ORF">IAA98_05090</name>
</gene>
<comment type="caution">
    <text evidence="1">The sequence shown here is derived from an EMBL/GenBank/DDBJ whole genome shotgun (WGS) entry which is preliminary data.</text>
</comment>
<dbReference type="AlphaFoldDB" id="A0A9D1KLZ5"/>
<evidence type="ECO:0000313" key="1">
    <source>
        <dbReference type="EMBL" id="HIT74941.1"/>
    </source>
</evidence>
<evidence type="ECO:0000313" key="2">
    <source>
        <dbReference type="Proteomes" id="UP000886842"/>
    </source>
</evidence>
<sequence length="400" mass="45400">MRPDQARRMALAAQGFGRPRQGQRVTARQVQQVIDQVAQFQIDSINVVARAHFLPIYSRRGPYDVEVLERAAHRAPRRLFEYWGHAASLVDVTLQPALRWRMARAREEAWGSMVRVVEQHPGLVEKVLAEVAERGPITARQIEHEEERRRDHWGWNWSAVKTACEWLLWSGQITSAGRNPQFERRYALPERVLPAEVHGQPTPERAEAITELVARSAQALGVASERCLRDYFRLSAGDTRVAIERLVARGELVPARVDGWGVPLWAWAEARRPRTVAATALVSPFDSLIFERTRLQALFGVDYRIEIYVPEPQRRYGYYSYCLLHDEAIVARTDLKADRAAGVLRVQSAWRDPAAPPERDDTHIARALAGELVVMASWLGLGEVEVRNRGDLAPRLAALL</sequence>
<dbReference type="Proteomes" id="UP000886842">
    <property type="component" value="Unassembled WGS sequence"/>
</dbReference>
<dbReference type="PANTHER" id="PTHR30528:SF0">
    <property type="entry name" value="CYTOPLASMIC PROTEIN"/>
    <property type="match status" value="1"/>
</dbReference>
<dbReference type="PANTHER" id="PTHR30528">
    <property type="entry name" value="CYTOPLASMIC PROTEIN"/>
    <property type="match status" value="1"/>
</dbReference>
<dbReference type="EMBL" id="DVLP01000154">
    <property type="protein sequence ID" value="HIT74941.1"/>
    <property type="molecule type" value="Genomic_DNA"/>
</dbReference>
<accession>A0A9D1KLZ5</accession>
<protein>
    <submittedName>
        <fullName evidence="1">YcaQ family DNA glycosylase</fullName>
    </submittedName>
</protein>